<name>A0A2M8Q6Q1_9CHLR</name>
<keyword evidence="2 7" id="KW-0813">Transport</keyword>
<comment type="caution">
    <text evidence="8">The sequence shown here is derived from an EMBL/GenBank/DDBJ whole genome shotgun (WGS) entry which is preliminary data.</text>
</comment>
<protein>
    <submittedName>
        <fullName evidence="8">Uncharacterized protein</fullName>
    </submittedName>
</protein>
<dbReference type="GO" id="GO:0009279">
    <property type="term" value="C:cell outer membrane"/>
    <property type="evidence" value="ECO:0007669"/>
    <property type="project" value="UniProtKB-SubCell"/>
</dbReference>
<evidence type="ECO:0000256" key="6">
    <source>
        <dbReference type="ARBA" id="ARBA00023237"/>
    </source>
</evidence>
<dbReference type="EMBL" id="PGTN01001048">
    <property type="protein sequence ID" value="PJF45482.1"/>
    <property type="molecule type" value="Genomic_DNA"/>
</dbReference>
<comment type="similarity">
    <text evidence="7">Belongs to the TonB-dependent receptor family.</text>
</comment>
<organism evidence="8 9">
    <name type="scientific">Candidatus Thermofonsia Clade 3 bacterium</name>
    <dbReference type="NCBI Taxonomy" id="2364212"/>
    <lineage>
        <taxon>Bacteria</taxon>
        <taxon>Bacillati</taxon>
        <taxon>Chloroflexota</taxon>
        <taxon>Candidatus Thermofontia</taxon>
        <taxon>Candidatus Thermofonsia Clade 3</taxon>
    </lineage>
</organism>
<evidence type="ECO:0000256" key="5">
    <source>
        <dbReference type="ARBA" id="ARBA00023136"/>
    </source>
</evidence>
<keyword evidence="3 7" id="KW-1134">Transmembrane beta strand</keyword>
<comment type="subcellular location">
    <subcellularLocation>
        <location evidence="1 7">Cell outer membrane</location>
        <topology evidence="1 7">Multi-pass membrane protein</topology>
    </subcellularLocation>
</comment>
<dbReference type="AlphaFoldDB" id="A0A2M8Q6Q1"/>
<dbReference type="Proteomes" id="UP000230790">
    <property type="component" value="Unassembled WGS sequence"/>
</dbReference>
<keyword evidence="4 7" id="KW-0812">Transmembrane</keyword>
<keyword evidence="6 7" id="KW-0998">Cell outer membrane</keyword>
<evidence type="ECO:0000256" key="1">
    <source>
        <dbReference type="ARBA" id="ARBA00004571"/>
    </source>
</evidence>
<dbReference type="SUPFAM" id="SSF56935">
    <property type="entry name" value="Porins"/>
    <property type="match status" value="1"/>
</dbReference>
<sequence length="91" mass="10493">MRVAARKSRVNDFNGNTYAPWFRPPGYGVVDLAAWWQPMRDVRITAAVNNLFDKKYWLWGDIRQADARNPAGVDFYSQPGRNLTVTLQADF</sequence>
<accession>A0A2M8Q6Q1</accession>
<dbReference type="InterPro" id="IPR039426">
    <property type="entry name" value="TonB-dep_rcpt-like"/>
</dbReference>
<keyword evidence="5 7" id="KW-0472">Membrane</keyword>
<dbReference type="PROSITE" id="PS52016">
    <property type="entry name" value="TONB_DEPENDENT_REC_3"/>
    <property type="match status" value="1"/>
</dbReference>
<evidence type="ECO:0000256" key="7">
    <source>
        <dbReference type="PROSITE-ProRule" id="PRU01360"/>
    </source>
</evidence>
<evidence type="ECO:0000256" key="4">
    <source>
        <dbReference type="ARBA" id="ARBA00022692"/>
    </source>
</evidence>
<evidence type="ECO:0000313" key="8">
    <source>
        <dbReference type="EMBL" id="PJF45482.1"/>
    </source>
</evidence>
<evidence type="ECO:0000256" key="3">
    <source>
        <dbReference type="ARBA" id="ARBA00022452"/>
    </source>
</evidence>
<dbReference type="Gene3D" id="2.40.170.20">
    <property type="entry name" value="TonB-dependent receptor, beta-barrel domain"/>
    <property type="match status" value="1"/>
</dbReference>
<reference evidence="8 9" key="1">
    <citation type="submission" date="2017-11" db="EMBL/GenBank/DDBJ databases">
        <title>Evolution of Phototrophy in the Chloroflexi Phylum Driven by Horizontal Gene Transfer.</title>
        <authorList>
            <person name="Ward L.M."/>
            <person name="Hemp J."/>
            <person name="Shih P.M."/>
            <person name="Mcglynn S.E."/>
            <person name="Fischer W."/>
        </authorList>
    </citation>
    <scope>NUCLEOTIDE SEQUENCE [LARGE SCALE GENOMIC DNA]</scope>
    <source>
        <strain evidence="8">JP3_7</strain>
    </source>
</reference>
<dbReference type="InterPro" id="IPR036942">
    <property type="entry name" value="Beta-barrel_TonB_sf"/>
</dbReference>
<proteinExistence type="inferred from homology"/>
<evidence type="ECO:0000313" key="9">
    <source>
        <dbReference type="Proteomes" id="UP000230790"/>
    </source>
</evidence>
<gene>
    <name evidence="8" type="ORF">CUN48_18660</name>
</gene>
<evidence type="ECO:0000256" key="2">
    <source>
        <dbReference type="ARBA" id="ARBA00022448"/>
    </source>
</evidence>